<evidence type="ECO:0000259" key="15">
    <source>
        <dbReference type="PROSITE" id="PS51294"/>
    </source>
</evidence>
<dbReference type="SMART" id="SM00448">
    <property type="entry name" value="REC"/>
    <property type="match status" value="1"/>
</dbReference>
<evidence type="ECO:0000256" key="6">
    <source>
        <dbReference type="ARBA" id="ARBA00023015"/>
    </source>
</evidence>
<dbReference type="PANTHER" id="PTHR43874:SF67">
    <property type="entry name" value="TWO-COMPONENT RESPONSE REGULATOR ARR2"/>
    <property type="match status" value="1"/>
</dbReference>
<dbReference type="FunFam" id="1.10.10.60:FF:000007">
    <property type="entry name" value="Two-component response regulator"/>
    <property type="match status" value="1"/>
</dbReference>
<keyword evidence="6 11" id="KW-0805">Transcription regulation</keyword>
<feature type="domain" description="Response regulatory" evidence="14">
    <location>
        <begin position="37"/>
        <end position="152"/>
    </location>
</feature>
<evidence type="ECO:0000313" key="17">
    <source>
        <dbReference type="Proteomes" id="UP000594263"/>
    </source>
</evidence>
<comment type="function">
    <text evidence="11">Transcriptional activator that binds specific DNA sequence.</text>
</comment>
<keyword evidence="5 11" id="KW-0902">Two-component regulatory system</keyword>
<dbReference type="GO" id="GO:0003700">
    <property type="term" value="F:DNA-binding transcription factor activity"/>
    <property type="evidence" value="ECO:0007669"/>
    <property type="project" value="UniProtKB-UniRule"/>
</dbReference>
<keyword evidence="10 11" id="KW-0539">Nucleus</keyword>
<dbReference type="InterPro" id="IPR045279">
    <property type="entry name" value="ARR-like"/>
</dbReference>
<dbReference type="GO" id="GO:0009736">
    <property type="term" value="P:cytokinin-activated signaling pathway"/>
    <property type="evidence" value="ECO:0007669"/>
    <property type="project" value="UniProtKB-KW"/>
</dbReference>
<dbReference type="FunFam" id="3.40.50.2300:FF:000408">
    <property type="entry name" value="Two-component response regulator"/>
    <property type="match status" value="1"/>
</dbReference>
<dbReference type="InterPro" id="IPR017930">
    <property type="entry name" value="Myb_dom"/>
</dbReference>
<feature type="region of interest" description="Disordered" evidence="13">
    <location>
        <begin position="1"/>
        <end position="21"/>
    </location>
</feature>
<accession>A0A7N0T1Y7</accession>
<dbReference type="OMA" id="NELHHHK"/>
<dbReference type="Pfam" id="PF00249">
    <property type="entry name" value="Myb_DNA-binding"/>
    <property type="match status" value="1"/>
</dbReference>
<evidence type="ECO:0000256" key="5">
    <source>
        <dbReference type="ARBA" id="ARBA00023012"/>
    </source>
</evidence>
<comment type="similarity">
    <text evidence="2">Belongs to the ARR family. Type-B subfamily.</text>
</comment>
<evidence type="ECO:0000313" key="16">
    <source>
        <dbReference type="EnsemblPlants" id="Kaladp0018s0269.1.v1.1"/>
    </source>
</evidence>
<reference evidence="16" key="1">
    <citation type="submission" date="2021-01" db="UniProtKB">
        <authorList>
            <consortium name="EnsemblPlants"/>
        </authorList>
    </citation>
    <scope>IDENTIFICATION</scope>
</reference>
<dbReference type="AlphaFoldDB" id="A0A7N0T1Y7"/>
<dbReference type="Proteomes" id="UP000594263">
    <property type="component" value="Unplaced"/>
</dbReference>
<feature type="compositionally biased region" description="Polar residues" evidence="13">
    <location>
        <begin position="1"/>
        <end position="19"/>
    </location>
</feature>
<evidence type="ECO:0000256" key="10">
    <source>
        <dbReference type="ARBA" id="ARBA00023242"/>
    </source>
</evidence>
<dbReference type="EnsemblPlants" id="Kaladp0018s0269.1.v1.1">
    <property type="protein sequence ID" value="Kaladp0018s0269.1.v1.1"/>
    <property type="gene ID" value="Kaladp0018s0269.v1.1"/>
</dbReference>
<organism evidence="16 17">
    <name type="scientific">Kalanchoe fedtschenkoi</name>
    <name type="common">Lavender scallops</name>
    <name type="synonym">South American air plant</name>
    <dbReference type="NCBI Taxonomy" id="63787"/>
    <lineage>
        <taxon>Eukaryota</taxon>
        <taxon>Viridiplantae</taxon>
        <taxon>Streptophyta</taxon>
        <taxon>Embryophyta</taxon>
        <taxon>Tracheophyta</taxon>
        <taxon>Spermatophyta</taxon>
        <taxon>Magnoliopsida</taxon>
        <taxon>eudicotyledons</taxon>
        <taxon>Gunneridae</taxon>
        <taxon>Pentapetalae</taxon>
        <taxon>Saxifragales</taxon>
        <taxon>Crassulaceae</taxon>
        <taxon>Kalanchoe</taxon>
    </lineage>
</organism>
<evidence type="ECO:0000256" key="9">
    <source>
        <dbReference type="ARBA" id="ARBA00023163"/>
    </source>
</evidence>
<dbReference type="Gramene" id="Kaladp0018s0269.1.v1.1">
    <property type="protein sequence ID" value="Kaladp0018s0269.1.v1.1"/>
    <property type="gene ID" value="Kaladp0018s0269.v1.1"/>
</dbReference>
<dbReference type="CDD" id="cd17584">
    <property type="entry name" value="REC_typeB_ARR-like"/>
    <property type="match status" value="1"/>
</dbReference>
<dbReference type="InterPro" id="IPR017053">
    <property type="entry name" value="Response_reg_B-typ_pln"/>
</dbReference>
<feature type="region of interest" description="Disordered" evidence="13">
    <location>
        <begin position="159"/>
        <end position="212"/>
    </location>
</feature>
<dbReference type="InterPro" id="IPR009057">
    <property type="entry name" value="Homeodomain-like_sf"/>
</dbReference>
<dbReference type="SUPFAM" id="SSF52172">
    <property type="entry name" value="CheY-like"/>
    <property type="match status" value="1"/>
</dbReference>
<feature type="compositionally biased region" description="Polar residues" evidence="13">
    <location>
        <begin position="184"/>
        <end position="194"/>
    </location>
</feature>
<keyword evidence="3 12" id="KW-0597">Phosphoprotein</keyword>
<dbReference type="Gene3D" id="3.40.50.2300">
    <property type="match status" value="1"/>
</dbReference>
<dbReference type="GO" id="GO:0000160">
    <property type="term" value="P:phosphorelay signal transduction system"/>
    <property type="evidence" value="ECO:0007669"/>
    <property type="project" value="UniProtKB-KW"/>
</dbReference>
<dbReference type="InterPro" id="IPR011006">
    <property type="entry name" value="CheY-like_superfamily"/>
</dbReference>
<keyword evidence="8 11" id="KW-0010">Activator</keyword>
<feature type="compositionally biased region" description="Basic and acidic residues" evidence="13">
    <location>
        <begin position="159"/>
        <end position="180"/>
    </location>
</feature>
<proteinExistence type="inferred from homology"/>
<dbReference type="PROSITE" id="PS51294">
    <property type="entry name" value="HTH_MYB"/>
    <property type="match status" value="1"/>
</dbReference>
<keyword evidence="7 11" id="KW-0238">DNA-binding</keyword>
<feature type="modified residue" description="4-aspartylphosphate" evidence="12">
    <location>
        <position position="88"/>
    </location>
</feature>
<evidence type="ECO:0000256" key="12">
    <source>
        <dbReference type="PROSITE-ProRule" id="PRU00169"/>
    </source>
</evidence>
<dbReference type="PANTHER" id="PTHR43874">
    <property type="entry name" value="TWO-COMPONENT RESPONSE REGULATOR"/>
    <property type="match status" value="1"/>
</dbReference>
<dbReference type="PIRSF" id="PIRSF036392">
    <property type="entry name" value="RR_ARR_type-B"/>
    <property type="match status" value="1"/>
</dbReference>
<evidence type="ECO:0000256" key="11">
    <source>
        <dbReference type="PIRNR" id="PIRNR036392"/>
    </source>
</evidence>
<evidence type="ECO:0000256" key="3">
    <source>
        <dbReference type="ARBA" id="ARBA00022553"/>
    </source>
</evidence>
<dbReference type="Pfam" id="PF00072">
    <property type="entry name" value="Response_reg"/>
    <property type="match status" value="1"/>
</dbReference>
<evidence type="ECO:0000256" key="4">
    <source>
        <dbReference type="ARBA" id="ARBA00022864"/>
    </source>
</evidence>
<feature type="region of interest" description="Disordered" evidence="13">
    <location>
        <begin position="394"/>
        <end position="424"/>
    </location>
</feature>
<dbReference type="NCBIfam" id="TIGR01557">
    <property type="entry name" value="myb_SHAQKYF"/>
    <property type="match status" value="1"/>
</dbReference>
<evidence type="ECO:0000256" key="2">
    <source>
        <dbReference type="ARBA" id="ARBA00006015"/>
    </source>
</evidence>
<protein>
    <recommendedName>
        <fullName evidence="11">Two-component response regulator</fullName>
    </recommendedName>
</protein>
<evidence type="ECO:0000256" key="1">
    <source>
        <dbReference type="ARBA" id="ARBA00004123"/>
    </source>
</evidence>
<dbReference type="InterPro" id="IPR001005">
    <property type="entry name" value="SANT/Myb"/>
</dbReference>
<dbReference type="GO" id="GO:0005634">
    <property type="term" value="C:nucleus"/>
    <property type="evidence" value="ECO:0007669"/>
    <property type="project" value="UniProtKB-SubCell"/>
</dbReference>
<name>A0A7N0T1Y7_KALFE</name>
<keyword evidence="9 11" id="KW-0804">Transcription</keyword>
<dbReference type="InterPro" id="IPR001789">
    <property type="entry name" value="Sig_transdc_resp-reg_receiver"/>
</dbReference>
<feature type="domain" description="HTH myb-type" evidence="15">
    <location>
        <begin position="216"/>
        <end position="273"/>
    </location>
</feature>
<evidence type="ECO:0000256" key="7">
    <source>
        <dbReference type="ARBA" id="ARBA00023125"/>
    </source>
</evidence>
<evidence type="ECO:0000259" key="14">
    <source>
        <dbReference type="PROSITE" id="PS50110"/>
    </source>
</evidence>
<dbReference type="SUPFAM" id="SSF46689">
    <property type="entry name" value="Homeodomain-like"/>
    <property type="match status" value="1"/>
</dbReference>
<keyword evidence="4" id="KW-0932">Cytokinin signaling pathway</keyword>
<dbReference type="Gene3D" id="1.10.10.60">
    <property type="entry name" value="Homeodomain-like"/>
    <property type="match status" value="1"/>
</dbReference>
<dbReference type="InterPro" id="IPR006447">
    <property type="entry name" value="Myb_dom_plants"/>
</dbReference>
<sequence>MNLSSGGNRSMSTVASSCGGNRRPVDAVSDRFPAGLRVLVVDDDPTCLAILERMLERCLYEVTKCNRAEIAVSLLQENRNGYDVVISDVHMPDMDGFKLLEYVGLEMDLPVIMMSADDTKAVVMKGVTHGACDYLIKPVRMDALKNIWQHVVRKKKHEWKELEQSKSREEVENRQAKQAEEADYSSSANEGSWRNSKKRKDEEEDLEDREDTSTLKKPRVVWSVELHQQFVAAVNQLGIDKAVPKKILELMNVPGLTRENVASHLQPWLQKYRLYLRRISGGVPQHPGVINNGFMGSQEGPFGAMSSLTGLDLQAIAASGHLPGQSLATLQSAVFNKGNTLSGMTMAGMDQRNIFSFENPKIRFGEGQQLQQMTNGKQINLLHGIPTNVESKQLTSLHHSESSIGSVSTQPNSHGNSSGSLMMQATHPQSRAQLLNEAVSSQFSKAPPSIGLLNVSNGAGVGAVQMRNNNPVHDNRGTGFNLVSQPSPIPSFPINKSELAGSGFPLASAPGVMAAKGMLHDEINSRMKGSVGYTPNYDMFSEIHQPKFHPWELQGVGLQFDCSHRPNTLQGNFDILPSVKIQQQDFSSVGTALIAGSAPAVYSSGERTQYYRTQNTSQQIPGHNSVKIKGERIGDFDSQNNLIPQHYGQEDLMSALLKQHPGSDGAADGEFDFDGYPSIGNIPV</sequence>
<comment type="subcellular location">
    <subcellularLocation>
        <location evidence="1 11">Nucleus</location>
    </subcellularLocation>
</comment>
<dbReference type="GO" id="GO:0003677">
    <property type="term" value="F:DNA binding"/>
    <property type="evidence" value="ECO:0007669"/>
    <property type="project" value="UniProtKB-KW"/>
</dbReference>
<evidence type="ECO:0000256" key="8">
    <source>
        <dbReference type="ARBA" id="ARBA00023159"/>
    </source>
</evidence>
<dbReference type="PROSITE" id="PS50110">
    <property type="entry name" value="RESPONSE_REGULATORY"/>
    <property type="match status" value="1"/>
</dbReference>
<evidence type="ECO:0000256" key="13">
    <source>
        <dbReference type="SAM" id="MobiDB-lite"/>
    </source>
</evidence>
<keyword evidence="17" id="KW-1185">Reference proteome</keyword>